<feature type="region of interest" description="Disordered" evidence="1">
    <location>
        <begin position="32"/>
        <end position="71"/>
    </location>
</feature>
<organism evidence="3 6">
    <name type="scientific">Didymodactylos carnosus</name>
    <dbReference type="NCBI Taxonomy" id="1234261"/>
    <lineage>
        <taxon>Eukaryota</taxon>
        <taxon>Metazoa</taxon>
        <taxon>Spiralia</taxon>
        <taxon>Gnathifera</taxon>
        <taxon>Rotifera</taxon>
        <taxon>Eurotatoria</taxon>
        <taxon>Bdelloidea</taxon>
        <taxon>Philodinida</taxon>
        <taxon>Philodinidae</taxon>
        <taxon>Didymodactylos</taxon>
    </lineage>
</organism>
<dbReference type="Proteomes" id="UP000682733">
    <property type="component" value="Unassembled WGS sequence"/>
</dbReference>
<accession>A0A814YA95</accession>
<evidence type="ECO:0000313" key="2">
    <source>
        <dbReference type="EMBL" id="CAF1142714.1"/>
    </source>
</evidence>
<keyword evidence="6" id="KW-1185">Reference proteome</keyword>
<proteinExistence type="predicted"/>
<feature type="non-terminal residue" evidence="3">
    <location>
        <position position="1"/>
    </location>
</feature>
<name>A0A814YA95_9BILA</name>
<dbReference type="EMBL" id="CAJOBA010027347">
    <property type="protein sequence ID" value="CAF3940608.1"/>
    <property type="molecule type" value="Genomic_DNA"/>
</dbReference>
<sequence length="71" mass="8307">PEYTTGYFKHVQKHEEIFQAADRLAEELENELVVSDNETSAAWDDKEEENQDCDTPPLNEILTTNKHRHVH</sequence>
<dbReference type="Proteomes" id="UP000677228">
    <property type="component" value="Unassembled WGS sequence"/>
</dbReference>
<dbReference type="AlphaFoldDB" id="A0A814YA95"/>
<dbReference type="EMBL" id="CAJNOK010011552">
    <property type="protein sequence ID" value="CAF1142714.1"/>
    <property type="molecule type" value="Genomic_DNA"/>
</dbReference>
<gene>
    <name evidence="3" type="ORF">GPM918_LOCUS24955</name>
    <name evidence="2" type="ORF">OVA965_LOCUS21207</name>
    <name evidence="5" type="ORF">SRO942_LOCUS24959</name>
    <name evidence="4" type="ORF">TMI583_LOCUS21801</name>
</gene>
<dbReference type="EMBL" id="CAJNOQ010009501">
    <property type="protein sequence ID" value="CAF1226513.1"/>
    <property type="molecule type" value="Genomic_DNA"/>
</dbReference>
<protein>
    <submittedName>
        <fullName evidence="3">Uncharacterized protein</fullName>
    </submittedName>
</protein>
<comment type="caution">
    <text evidence="3">The sequence shown here is derived from an EMBL/GenBank/DDBJ whole genome shotgun (WGS) entry which is preliminary data.</text>
</comment>
<evidence type="ECO:0000313" key="3">
    <source>
        <dbReference type="EMBL" id="CAF1226513.1"/>
    </source>
</evidence>
<dbReference type="Proteomes" id="UP000663829">
    <property type="component" value="Unassembled WGS sequence"/>
</dbReference>
<evidence type="ECO:0000313" key="5">
    <source>
        <dbReference type="EMBL" id="CAF3989458.1"/>
    </source>
</evidence>
<reference evidence="3" key="1">
    <citation type="submission" date="2021-02" db="EMBL/GenBank/DDBJ databases">
        <authorList>
            <person name="Nowell W R."/>
        </authorList>
    </citation>
    <scope>NUCLEOTIDE SEQUENCE</scope>
</reference>
<evidence type="ECO:0000313" key="4">
    <source>
        <dbReference type="EMBL" id="CAF3940608.1"/>
    </source>
</evidence>
<evidence type="ECO:0000313" key="6">
    <source>
        <dbReference type="Proteomes" id="UP000663829"/>
    </source>
</evidence>
<evidence type="ECO:0000256" key="1">
    <source>
        <dbReference type="SAM" id="MobiDB-lite"/>
    </source>
</evidence>
<dbReference type="EMBL" id="CAJOBC010009505">
    <property type="protein sequence ID" value="CAF3989458.1"/>
    <property type="molecule type" value="Genomic_DNA"/>
</dbReference>
<dbReference type="Proteomes" id="UP000681722">
    <property type="component" value="Unassembled WGS sequence"/>
</dbReference>